<protein>
    <submittedName>
        <fullName evidence="1">Uncharacterized protein</fullName>
    </submittedName>
</protein>
<dbReference type="InterPro" id="IPR036224">
    <property type="entry name" value="GINS_bundle-like_dom_sf"/>
</dbReference>
<dbReference type="AlphaFoldDB" id="A0AAW0FHG7"/>
<accession>A0AAW0FHG7</accession>
<keyword evidence="2" id="KW-1185">Reference proteome</keyword>
<evidence type="ECO:0000313" key="1">
    <source>
        <dbReference type="EMBL" id="KAK7681173.1"/>
    </source>
</evidence>
<comment type="caution">
    <text evidence="1">The sequence shown here is derived from an EMBL/GenBank/DDBJ whole genome shotgun (WGS) entry which is preliminary data.</text>
</comment>
<dbReference type="Gene3D" id="1.20.58.1030">
    <property type="match status" value="1"/>
</dbReference>
<dbReference type="Proteomes" id="UP001385951">
    <property type="component" value="Unassembled WGS sequence"/>
</dbReference>
<organism evidence="1 2">
    <name type="scientific">Cerrena zonata</name>
    <dbReference type="NCBI Taxonomy" id="2478898"/>
    <lineage>
        <taxon>Eukaryota</taxon>
        <taxon>Fungi</taxon>
        <taxon>Dikarya</taxon>
        <taxon>Basidiomycota</taxon>
        <taxon>Agaricomycotina</taxon>
        <taxon>Agaricomycetes</taxon>
        <taxon>Polyporales</taxon>
        <taxon>Cerrenaceae</taxon>
        <taxon>Cerrena</taxon>
    </lineage>
</organism>
<proteinExistence type="predicted"/>
<dbReference type="SUPFAM" id="SSF158573">
    <property type="entry name" value="GINS helical bundle-like"/>
    <property type="match status" value="1"/>
</dbReference>
<dbReference type="EMBL" id="JASBNA010000043">
    <property type="protein sequence ID" value="KAK7681173.1"/>
    <property type="molecule type" value="Genomic_DNA"/>
</dbReference>
<evidence type="ECO:0000313" key="2">
    <source>
        <dbReference type="Proteomes" id="UP001385951"/>
    </source>
</evidence>
<sequence>MADPFLIDDILNEFDPTLVNKKNVPKRSLSEELVTAMLNERMAPELLPYKHTLMDLVLLQISSQQQYLLDSHEYGDSNGDTDYT</sequence>
<reference evidence="1 2" key="1">
    <citation type="submission" date="2022-09" db="EMBL/GenBank/DDBJ databases">
        <authorList>
            <person name="Palmer J.M."/>
        </authorList>
    </citation>
    <scope>NUCLEOTIDE SEQUENCE [LARGE SCALE GENOMIC DNA]</scope>
    <source>
        <strain evidence="1 2">DSM 7382</strain>
    </source>
</reference>
<name>A0AAW0FHG7_9APHY</name>
<gene>
    <name evidence="1" type="ORF">QCA50_015788</name>
</gene>